<name>A0A9X3X6Z8_9BACT</name>
<dbReference type="EMBL" id="JAGTJJ010000023">
    <property type="protein sequence ID" value="MDC3984827.1"/>
    <property type="molecule type" value="Genomic_DNA"/>
</dbReference>
<gene>
    <name evidence="1" type="ORF">KEG57_30380</name>
</gene>
<protein>
    <recommendedName>
        <fullName evidence="3">Lipoprotein</fullName>
    </recommendedName>
</protein>
<evidence type="ECO:0000313" key="2">
    <source>
        <dbReference type="Proteomes" id="UP001151081"/>
    </source>
</evidence>
<dbReference type="RefSeq" id="WP_272421932.1">
    <property type="nucleotide sequence ID" value="NZ_JAGTJJ010000023.1"/>
</dbReference>
<sequence length="187" mass="19895">MMRGTGIRWALGFVAIGTLHGVGCAREPEADDEGAVAALSQALAESPLGKPASCGLVEYRAPTTWTTTAQDGFEMLTSPDSRAHILLAPLKASDTLAGKRDAALAVFGATEVRLAEERSIRVGEGQLEAKASDGACRIAMGEAGFQYAVVDAGREEKTFVFYLFEKSAPESTRTEGMRMIASFRAKF</sequence>
<dbReference type="Proteomes" id="UP001151081">
    <property type="component" value="Unassembled WGS sequence"/>
</dbReference>
<accession>A0A9X3X6Z8</accession>
<evidence type="ECO:0000313" key="1">
    <source>
        <dbReference type="EMBL" id="MDC3984827.1"/>
    </source>
</evidence>
<keyword evidence="2" id="KW-1185">Reference proteome</keyword>
<comment type="caution">
    <text evidence="1">The sequence shown here is derived from an EMBL/GenBank/DDBJ whole genome shotgun (WGS) entry which is preliminary data.</text>
</comment>
<organism evidence="1 2">
    <name type="scientific">Polyangium jinanense</name>
    <dbReference type="NCBI Taxonomy" id="2829994"/>
    <lineage>
        <taxon>Bacteria</taxon>
        <taxon>Pseudomonadati</taxon>
        <taxon>Myxococcota</taxon>
        <taxon>Polyangia</taxon>
        <taxon>Polyangiales</taxon>
        <taxon>Polyangiaceae</taxon>
        <taxon>Polyangium</taxon>
    </lineage>
</organism>
<reference evidence="1 2" key="1">
    <citation type="submission" date="2021-04" db="EMBL/GenBank/DDBJ databases">
        <title>Genome analysis of Polyangium sp.</title>
        <authorList>
            <person name="Li Y."/>
            <person name="Wang J."/>
        </authorList>
    </citation>
    <scope>NUCLEOTIDE SEQUENCE [LARGE SCALE GENOMIC DNA]</scope>
    <source>
        <strain evidence="1 2">SDU14</strain>
    </source>
</reference>
<proteinExistence type="predicted"/>
<dbReference type="AlphaFoldDB" id="A0A9X3X6Z8"/>
<evidence type="ECO:0008006" key="3">
    <source>
        <dbReference type="Google" id="ProtNLM"/>
    </source>
</evidence>